<proteinExistence type="predicted"/>
<organism evidence="1 2">
    <name type="scientific">Nitrosomonas communis</name>
    <dbReference type="NCBI Taxonomy" id="44574"/>
    <lineage>
        <taxon>Bacteria</taxon>
        <taxon>Pseudomonadati</taxon>
        <taxon>Pseudomonadota</taxon>
        <taxon>Betaproteobacteria</taxon>
        <taxon>Nitrosomonadales</taxon>
        <taxon>Nitrosomonadaceae</taxon>
        <taxon>Nitrosomonas</taxon>
    </lineage>
</organism>
<dbReference type="EMBL" id="VNHT01000156">
    <property type="protein sequence ID" value="TYP69123.1"/>
    <property type="molecule type" value="Genomic_DNA"/>
</dbReference>
<reference evidence="1 2" key="1">
    <citation type="submission" date="2019-07" db="EMBL/GenBank/DDBJ databases">
        <title>Active sludge and wastewater microbial communities from Klosterneuburg, Austria.</title>
        <authorList>
            <person name="Wagner M."/>
        </authorList>
    </citation>
    <scope>NUCLEOTIDE SEQUENCE [LARGE SCALE GENOMIC DNA]</scope>
    <source>
        <strain evidence="1 2">Nm2</strain>
    </source>
</reference>
<dbReference type="AlphaFoldDB" id="A0A5D3Y622"/>
<dbReference type="Proteomes" id="UP000324176">
    <property type="component" value="Unassembled WGS sequence"/>
</dbReference>
<name>A0A5D3Y622_9PROT</name>
<protein>
    <submittedName>
        <fullName evidence="1">Uncharacterized protein</fullName>
    </submittedName>
</protein>
<evidence type="ECO:0000313" key="1">
    <source>
        <dbReference type="EMBL" id="TYP69123.1"/>
    </source>
</evidence>
<comment type="caution">
    <text evidence="1">The sequence shown here is derived from an EMBL/GenBank/DDBJ whole genome shotgun (WGS) entry which is preliminary data.</text>
</comment>
<sequence length="56" mass="6343">MLYLFYPLIHHEYLITALMSIKAVAKVACVATDVIAPIADEDVCHPFKRKVDAFFC</sequence>
<evidence type="ECO:0000313" key="2">
    <source>
        <dbReference type="Proteomes" id="UP000324176"/>
    </source>
</evidence>
<gene>
    <name evidence="1" type="ORF">BCL69_11563</name>
</gene>
<accession>A0A5D3Y622</accession>